<name>A0A7W3JKG1_9MICO</name>
<dbReference type="InterPro" id="IPR015943">
    <property type="entry name" value="WD40/YVTN_repeat-like_dom_sf"/>
</dbReference>
<evidence type="ECO:0000313" key="6">
    <source>
        <dbReference type="Proteomes" id="UP000321154"/>
    </source>
</evidence>
<reference evidence="5 7" key="2">
    <citation type="submission" date="2020-07" db="EMBL/GenBank/DDBJ databases">
        <title>Sequencing the genomes of 1000 actinobacteria strains.</title>
        <authorList>
            <person name="Klenk H.-P."/>
        </authorList>
    </citation>
    <scope>NUCLEOTIDE SEQUENCE [LARGE SCALE GENOMIC DNA]</scope>
    <source>
        <strain evidence="5 7">DSM 10309</strain>
    </source>
</reference>
<dbReference type="PANTHER" id="PTHR46928:SF1">
    <property type="entry name" value="MESENCHYME-SPECIFIC CELL SURFACE GLYCOPROTEIN"/>
    <property type="match status" value="1"/>
</dbReference>
<dbReference type="InterPro" id="IPR055188">
    <property type="entry name" value="Choice_anch_I"/>
</dbReference>
<dbReference type="EMBL" id="BJUV01000067">
    <property type="protein sequence ID" value="GEK84799.1"/>
    <property type="molecule type" value="Genomic_DNA"/>
</dbReference>
<feature type="compositionally biased region" description="Pro residues" evidence="1">
    <location>
        <begin position="619"/>
        <end position="646"/>
    </location>
</feature>
<dbReference type="SUPFAM" id="SSF51004">
    <property type="entry name" value="C-terminal (heme d1) domain of cytochrome cd1-nitrite reductase"/>
    <property type="match status" value="1"/>
</dbReference>
<evidence type="ECO:0000256" key="1">
    <source>
        <dbReference type="SAM" id="MobiDB-lite"/>
    </source>
</evidence>
<keyword evidence="2" id="KW-1133">Transmembrane helix</keyword>
<dbReference type="Pfam" id="PF22494">
    <property type="entry name" value="choice_anch_I"/>
    <property type="match status" value="1"/>
</dbReference>
<evidence type="ECO:0000313" key="5">
    <source>
        <dbReference type="EMBL" id="MBA8814490.1"/>
    </source>
</evidence>
<dbReference type="Proteomes" id="UP000321154">
    <property type="component" value="Unassembled WGS sequence"/>
</dbReference>
<feature type="domain" description="Choice-of-anchor I" evidence="3">
    <location>
        <begin position="89"/>
        <end position="610"/>
    </location>
</feature>
<accession>A0A7W3JKG1</accession>
<dbReference type="InterPro" id="IPR011048">
    <property type="entry name" value="Haem_d1_sf"/>
</dbReference>
<comment type="caution">
    <text evidence="5">The sequence shown here is derived from an EMBL/GenBank/DDBJ whole genome shotgun (WGS) entry which is preliminary data.</text>
</comment>
<feature type="region of interest" description="Disordered" evidence="1">
    <location>
        <begin position="1"/>
        <end position="29"/>
    </location>
</feature>
<feature type="region of interest" description="Disordered" evidence="1">
    <location>
        <begin position="619"/>
        <end position="675"/>
    </location>
</feature>
<keyword evidence="2" id="KW-0812">Transmembrane</keyword>
<dbReference type="AlphaFoldDB" id="A0A7W3JKG1"/>
<dbReference type="PANTHER" id="PTHR46928">
    <property type="entry name" value="MESENCHYME-SPECIFIC CELL SURFACE GLYCOPROTEIN"/>
    <property type="match status" value="1"/>
</dbReference>
<feature type="transmembrane region" description="Helical" evidence="2">
    <location>
        <begin position="693"/>
        <end position="712"/>
    </location>
</feature>
<dbReference type="Proteomes" id="UP000522688">
    <property type="component" value="Unassembled WGS sequence"/>
</dbReference>
<evidence type="ECO:0000259" key="3">
    <source>
        <dbReference type="Pfam" id="PF22494"/>
    </source>
</evidence>
<dbReference type="Gene3D" id="2.130.10.10">
    <property type="entry name" value="YVTN repeat-like/Quinoprotein amine dehydrogenase"/>
    <property type="match status" value="1"/>
</dbReference>
<proteinExistence type="predicted"/>
<feature type="compositionally biased region" description="Low complexity" evidence="1">
    <location>
        <begin position="12"/>
        <end position="29"/>
    </location>
</feature>
<evidence type="ECO:0000256" key="2">
    <source>
        <dbReference type="SAM" id="Phobius"/>
    </source>
</evidence>
<dbReference type="RefSeq" id="WP_182501188.1">
    <property type="nucleotide sequence ID" value="NZ_BAAAHR010000006.1"/>
</dbReference>
<dbReference type="PROSITE" id="PS51318">
    <property type="entry name" value="TAT"/>
    <property type="match status" value="1"/>
</dbReference>
<organism evidence="5 7">
    <name type="scientific">Frigoribacterium faeni</name>
    <dbReference type="NCBI Taxonomy" id="145483"/>
    <lineage>
        <taxon>Bacteria</taxon>
        <taxon>Bacillati</taxon>
        <taxon>Actinomycetota</taxon>
        <taxon>Actinomycetes</taxon>
        <taxon>Micrococcales</taxon>
        <taxon>Microbacteriaceae</taxon>
        <taxon>Frigoribacterium</taxon>
    </lineage>
</organism>
<reference evidence="4 6" key="1">
    <citation type="submission" date="2019-07" db="EMBL/GenBank/DDBJ databases">
        <title>Whole genome shotgun sequence of Frigoribacterium faeni NBRC 103066.</title>
        <authorList>
            <person name="Hosoyama A."/>
            <person name="Uohara A."/>
            <person name="Ohji S."/>
            <person name="Ichikawa N."/>
        </authorList>
    </citation>
    <scope>NUCLEOTIDE SEQUENCE [LARGE SCALE GENOMIC DNA]</scope>
    <source>
        <strain evidence="4 6">NBRC 103066</strain>
    </source>
</reference>
<protein>
    <submittedName>
        <fullName evidence="4">Alkaline phosphatase</fullName>
    </submittedName>
</protein>
<evidence type="ECO:0000313" key="7">
    <source>
        <dbReference type="Proteomes" id="UP000522688"/>
    </source>
</evidence>
<dbReference type="NCBIfam" id="NF038117">
    <property type="entry name" value="choice_anch_I"/>
    <property type="match status" value="1"/>
</dbReference>
<feature type="region of interest" description="Disordered" evidence="1">
    <location>
        <begin position="488"/>
        <end position="509"/>
    </location>
</feature>
<gene>
    <name evidence="5" type="ORF">FB463_002763</name>
    <name evidence="4" type="ORF">FFA01_31080</name>
</gene>
<dbReference type="InterPro" id="IPR052956">
    <property type="entry name" value="Mesenchyme-surface_protein"/>
</dbReference>
<evidence type="ECO:0000313" key="4">
    <source>
        <dbReference type="EMBL" id="GEK84799.1"/>
    </source>
</evidence>
<dbReference type="InterPro" id="IPR006311">
    <property type="entry name" value="TAT_signal"/>
</dbReference>
<dbReference type="EMBL" id="JACGWW010000005">
    <property type="protein sequence ID" value="MBA8814490.1"/>
    <property type="molecule type" value="Genomic_DNA"/>
</dbReference>
<sequence length="721" mass="72822">MRPDRRTSPLDPTRASSATSTAPTRSARTRRTALVGAAGLTGLGLVALVAVGAPASASVVAAPITSFADADAFSMEPVGSYETGVFDQSAAEIVAHYAAGQRLLVVNAAAARVEMLDVRDPAAPTKLFDLQTTGVLSADGSVVPADAVANSVSVRADGLGVVAVESSPKTDAGWLVFFDASGDGVALGAVRVGALPDMVAFSPDGTRVIVANEGEPAEDYSVDPEGAVSIVDVPATIAVPPQSAVRTADFHAYEADGATPVDPAVRIYGGREDAGTVTPENPLDLPVSENLEPEYATFSADGATAWVSLQEADALAIVDVASATVTDVVPLGSVDRSVVPFDPSDRDGADGGPAIAIGTWPVRGHLMPDTIDSYQVDGATYIVTANEGDSRDWAGYSEVARVKDLGDDGLAPVCDSIDPSLLTDAGLGRLNITTADGLSADGSCYETLYTFGARSFSILDAGGTSVFDSGDAFEQLLAAVAPESFNSNHTASGVDGRSDDKGPEPEGVALGEIDGRTYAFIGFERVGGIAVYDVTEPTRASFTAYVNNRDLTVSAEDEIDAGADPADVLTRAGDLGPEGLAFIAADDSPTGEPMLAVGNEVSGSTTMYAISVPAVVEPTVPPVDPTTPPTAEPTPGPTAAPAPAPTTQPDDPATVVPAPGGGTDDADGTIAGGAGDDDGDGALAFTGSERTGLIVGVAGGLLALGAGLLLLARRHRASRAS</sequence>
<feature type="compositionally biased region" description="Low complexity" evidence="1">
    <location>
        <begin position="647"/>
        <end position="657"/>
    </location>
</feature>
<keyword evidence="2" id="KW-0472">Membrane</keyword>
<keyword evidence="6" id="KW-1185">Reference proteome</keyword>